<evidence type="ECO:0000259" key="1">
    <source>
        <dbReference type="Pfam" id="PF19572"/>
    </source>
</evidence>
<feature type="domain" description="Type IX secretion system protein PorV" evidence="1">
    <location>
        <begin position="27"/>
        <end position="205"/>
    </location>
</feature>
<dbReference type="Pfam" id="PF19572">
    <property type="entry name" value="PorV"/>
    <property type="match status" value="1"/>
</dbReference>
<protein>
    <recommendedName>
        <fullName evidence="1">Type IX secretion system protein PorV domain-containing protein</fullName>
    </recommendedName>
</protein>
<dbReference type="EMBL" id="LNQE01000423">
    <property type="protein sequence ID" value="KUG26680.1"/>
    <property type="molecule type" value="Genomic_DNA"/>
</dbReference>
<dbReference type="NCBIfam" id="NF033709">
    <property type="entry name" value="PorV_fam"/>
    <property type="match status" value="1"/>
</dbReference>
<evidence type="ECO:0000313" key="2">
    <source>
        <dbReference type="EMBL" id="KUG26680.1"/>
    </source>
</evidence>
<name>A0A0W8G0I7_9ZZZZ</name>
<sequence length="336" mass="37443">MKTLKYIIIILLALTARIYPQVFAGSTVGQFLKIEPGARAVAMGGAFVSLANDASTLYWNPAGISKLNNSAALFSHTSWLAETNHNFAGIVIKINDQHAFGLSYTSLTMPEMEVRTEFYQDGTGEYFSASDYSLGITYALTITDQFSIGFTGKYVGQSIWHMTASTIAFDVGVHYQTPLKGLKLGMSISNVGGKLKYEGEDNFIYYDFDPDQHGTSDKIFADIKMDEWDLPILFRVGLSYTLFNSENHSLLISADALHPNDYNESVNTGFEYGFKDRFFIRAGYKSLFKEESEEGLTAGAGLIYYLTDTLPMRVDYAFANFGRLTSVHRFSIEIGF</sequence>
<dbReference type="AlphaFoldDB" id="A0A0W8G0I7"/>
<dbReference type="SUPFAM" id="SSF56935">
    <property type="entry name" value="Porins"/>
    <property type="match status" value="1"/>
</dbReference>
<dbReference type="InterPro" id="IPR045741">
    <property type="entry name" value="PorV"/>
</dbReference>
<comment type="caution">
    <text evidence="2">The sequence shown here is derived from an EMBL/GenBank/DDBJ whole genome shotgun (WGS) entry which is preliminary data.</text>
</comment>
<accession>A0A0W8G0I7</accession>
<gene>
    <name evidence="2" type="ORF">ASZ90_003474</name>
</gene>
<organism evidence="2">
    <name type="scientific">hydrocarbon metagenome</name>
    <dbReference type="NCBI Taxonomy" id="938273"/>
    <lineage>
        <taxon>unclassified sequences</taxon>
        <taxon>metagenomes</taxon>
        <taxon>ecological metagenomes</taxon>
    </lineage>
</organism>
<dbReference type="Gene3D" id="2.40.160.60">
    <property type="entry name" value="Outer membrane protein transport protein (OMPP1/FadL/TodX)"/>
    <property type="match status" value="1"/>
</dbReference>
<reference evidence="2" key="1">
    <citation type="journal article" date="2015" name="Proc. Natl. Acad. Sci. U.S.A.">
        <title>Networks of energetic and metabolic interactions define dynamics in microbial communities.</title>
        <authorList>
            <person name="Embree M."/>
            <person name="Liu J.K."/>
            <person name="Al-Bassam M.M."/>
            <person name="Zengler K."/>
        </authorList>
    </citation>
    <scope>NUCLEOTIDE SEQUENCE</scope>
</reference>
<proteinExistence type="predicted"/>